<comment type="function">
    <text evidence="1 6">Required for the transposition of the insertion element.</text>
</comment>
<comment type="caution">
    <text evidence="9">The sequence shown here is derived from an EMBL/GenBank/DDBJ whole genome shotgun (WGS) entry which is preliminary data.</text>
</comment>
<evidence type="ECO:0000256" key="6">
    <source>
        <dbReference type="RuleBase" id="RU365089"/>
    </source>
</evidence>
<evidence type="ECO:0000256" key="4">
    <source>
        <dbReference type="ARBA" id="ARBA00023125"/>
    </source>
</evidence>
<dbReference type="Pfam" id="PF00872">
    <property type="entry name" value="Transposase_mut"/>
    <property type="match status" value="1"/>
</dbReference>
<feature type="region of interest" description="Disordered" evidence="7">
    <location>
        <begin position="226"/>
        <end position="256"/>
    </location>
</feature>
<dbReference type="EMBL" id="WMBB01000005">
    <property type="protein sequence ID" value="MTE13550.1"/>
    <property type="molecule type" value="Genomic_DNA"/>
</dbReference>
<evidence type="ECO:0000256" key="2">
    <source>
        <dbReference type="ARBA" id="ARBA00010961"/>
    </source>
</evidence>
<dbReference type="GO" id="GO:0006313">
    <property type="term" value="P:DNA transposition"/>
    <property type="evidence" value="ECO:0007669"/>
    <property type="project" value="UniProtKB-UniRule"/>
</dbReference>
<feature type="domain" description="Tyr recombinase" evidence="8">
    <location>
        <begin position="13"/>
        <end position="221"/>
    </location>
</feature>
<keyword evidence="6" id="KW-0814">Transposable element</keyword>
<name>A0A6I3KYC7_9NOCA</name>
<dbReference type="AlphaFoldDB" id="A0A6I3KYC7"/>
<feature type="compositionally biased region" description="Basic and acidic residues" evidence="7">
    <location>
        <begin position="241"/>
        <end position="250"/>
    </location>
</feature>
<dbReference type="PANTHER" id="PTHR33217:SF8">
    <property type="entry name" value="MUTATOR FAMILY TRANSPOSASE"/>
    <property type="match status" value="1"/>
</dbReference>
<dbReference type="InterPro" id="IPR011010">
    <property type="entry name" value="DNA_brk_join_enz"/>
</dbReference>
<evidence type="ECO:0000313" key="10">
    <source>
        <dbReference type="Proteomes" id="UP000432464"/>
    </source>
</evidence>
<dbReference type="Gene3D" id="1.10.443.10">
    <property type="entry name" value="Intergrase catalytic core"/>
    <property type="match status" value="1"/>
</dbReference>
<proteinExistence type="inferred from homology"/>
<dbReference type="GO" id="GO:0004803">
    <property type="term" value="F:transposase activity"/>
    <property type="evidence" value="ECO:0007669"/>
    <property type="project" value="UniProtKB-UniRule"/>
</dbReference>
<evidence type="ECO:0000259" key="8">
    <source>
        <dbReference type="PROSITE" id="PS51898"/>
    </source>
</evidence>
<evidence type="ECO:0000256" key="5">
    <source>
        <dbReference type="ARBA" id="ARBA00023172"/>
    </source>
</evidence>
<evidence type="ECO:0000256" key="1">
    <source>
        <dbReference type="ARBA" id="ARBA00002190"/>
    </source>
</evidence>
<dbReference type="InterPro" id="IPR001207">
    <property type="entry name" value="Transposase_mutator"/>
</dbReference>
<keyword evidence="10" id="KW-1185">Reference proteome</keyword>
<dbReference type="GO" id="GO:0015074">
    <property type="term" value="P:DNA integration"/>
    <property type="evidence" value="ECO:0007669"/>
    <property type="project" value="InterPro"/>
</dbReference>
<keyword evidence="5 6" id="KW-0233">DNA recombination</keyword>
<keyword evidence="4 6" id="KW-0238">DNA-binding</keyword>
<dbReference type="PROSITE" id="PS51898">
    <property type="entry name" value="TYR_RECOMBINASE"/>
    <property type="match status" value="1"/>
</dbReference>
<keyword evidence="3 6" id="KW-0815">Transposition</keyword>
<dbReference type="InterPro" id="IPR002104">
    <property type="entry name" value="Integrase_catalytic"/>
</dbReference>
<evidence type="ECO:0000313" key="9">
    <source>
        <dbReference type="EMBL" id="MTE13550.1"/>
    </source>
</evidence>
<dbReference type="PANTHER" id="PTHR33217">
    <property type="entry name" value="TRANSPOSASE FOR INSERTION SEQUENCE ELEMENT IS1081"/>
    <property type="match status" value="1"/>
</dbReference>
<organism evidence="9 10">
    <name type="scientific">Nocardia aurantiaca</name>
    <dbReference type="NCBI Taxonomy" id="2675850"/>
    <lineage>
        <taxon>Bacteria</taxon>
        <taxon>Bacillati</taxon>
        <taxon>Actinomycetota</taxon>
        <taxon>Actinomycetes</taxon>
        <taxon>Mycobacteriales</taxon>
        <taxon>Nocardiaceae</taxon>
        <taxon>Nocardia</taxon>
    </lineage>
</organism>
<sequence>MSETLAAVANDAVETKKLAEQLLAQAKSQGIDLVGPGGLLNQLTKTVLETALEAEMTEHIGYEKHDPAGRGTGNSRNGTRSKTVVTEIGPVEIDVPRDTSSSFEPKIVEKRVPADAHEALSGFLSCVERERHDLVFSTKAGNPWCADGMGERFRAAAKQPKVPSCFTWHDLRHFYASALIQNGASVKTVQVRLGHADAETTLRVCTHLWPDQDAHTRAAIESVFTRPEGDTPTEYPVRNEQISELRRDADGTPAAS</sequence>
<dbReference type="InterPro" id="IPR013762">
    <property type="entry name" value="Integrase-like_cat_sf"/>
</dbReference>
<dbReference type="SUPFAM" id="SSF56349">
    <property type="entry name" value="DNA breaking-rejoining enzymes"/>
    <property type="match status" value="1"/>
</dbReference>
<reference evidence="9 10" key="1">
    <citation type="submission" date="2019-11" db="EMBL/GenBank/DDBJ databases">
        <title>Nocardia sp. nov. CT2-14 isolated from soil.</title>
        <authorList>
            <person name="Kanchanasin P."/>
            <person name="Tanasupawat S."/>
            <person name="Yuki M."/>
            <person name="Kudo T."/>
        </authorList>
    </citation>
    <scope>NUCLEOTIDE SEQUENCE [LARGE SCALE GENOMIC DNA]</scope>
    <source>
        <strain evidence="9 10">CT2-14</strain>
    </source>
</reference>
<gene>
    <name evidence="9" type="ORF">GLP40_12285</name>
</gene>
<comment type="similarity">
    <text evidence="2 6">Belongs to the transposase mutator family.</text>
</comment>
<dbReference type="GO" id="GO:0003677">
    <property type="term" value="F:DNA binding"/>
    <property type="evidence" value="ECO:0007669"/>
    <property type="project" value="UniProtKB-UniRule"/>
</dbReference>
<evidence type="ECO:0000256" key="7">
    <source>
        <dbReference type="SAM" id="MobiDB-lite"/>
    </source>
</evidence>
<evidence type="ECO:0000256" key="3">
    <source>
        <dbReference type="ARBA" id="ARBA00022578"/>
    </source>
</evidence>
<dbReference type="Pfam" id="PF00589">
    <property type="entry name" value="Phage_integrase"/>
    <property type="match status" value="1"/>
</dbReference>
<accession>A0A6I3KYC7</accession>
<dbReference type="Proteomes" id="UP000432464">
    <property type="component" value="Unassembled WGS sequence"/>
</dbReference>
<protein>
    <recommendedName>
        <fullName evidence="6">Mutator family transposase</fullName>
    </recommendedName>
</protein>